<dbReference type="EMBL" id="JANQDX010000017">
    <property type="protein sequence ID" value="KAL0907499.1"/>
    <property type="molecule type" value="Genomic_DNA"/>
</dbReference>
<dbReference type="Pfam" id="PF02458">
    <property type="entry name" value="Transferase"/>
    <property type="match status" value="2"/>
</dbReference>
<dbReference type="GO" id="GO:0016747">
    <property type="term" value="F:acyltransferase activity, transferring groups other than amino-acyl groups"/>
    <property type="evidence" value="ECO:0007669"/>
    <property type="project" value="UniProtKB-ARBA"/>
</dbReference>
<evidence type="ECO:0000256" key="2">
    <source>
        <dbReference type="ARBA" id="ARBA00023315"/>
    </source>
</evidence>
<keyword evidence="2" id="KW-0012">Acyltransferase</keyword>
<name>A0ABD0U5A7_DENTH</name>
<protein>
    <submittedName>
        <fullName evidence="3">Uncharacterized protein</fullName>
    </submittedName>
</protein>
<evidence type="ECO:0000313" key="3">
    <source>
        <dbReference type="EMBL" id="KAL0907499.1"/>
    </source>
</evidence>
<organism evidence="3 4">
    <name type="scientific">Dendrobium thyrsiflorum</name>
    <name type="common">Pinecone-like raceme dendrobium</name>
    <name type="synonym">Orchid</name>
    <dbReference type="NCBI Taxonomy" id="117978"/>
    <lineage>
        <taxon>Eukaryota</taxon>
        <taxon>Viridiplantae</taxon>
        <taxon>Streptophyta</taxon>
        <taxon>Embryophyta</taxon>
        <taxon>Tracheophyta</taxon>
        <taxon>Spermatophyta</taxon>
        <taxon>Magnoliopsida</taxon>
        <taxon>Liliopsida</taxon>
        <taxon>Asparagales</taxon>
        <taxon>Orchidaceae</taxon>
        <taxon>Epidendroideae</taxon>
        <taxon>Malaxideae</taxon>
        <taxon>Dendrobiinae</taxon>
        <taxon>Dendrobium</taxon>
    </lineage>
</organism>
<dbReference type="InterPro" id="IPR023213">
    <property type="entry name" value="CAT-like_dom_sf"/>
</dbReference>
<evidence type="ECO:0000313" key="4">
    <source>
        <dbReference type="Proteomes" id="UP001552299"/>
    </source>
</evidence>
<dbReference type="Gene3D" id="3.30.559.10">
    <property type="entry name" value="Chloramphenicol acetyltransferase-like domain"/>
    <property type="match status" value="4"/>
</dbReference>
<keyword evidence="1" id="KW-0808">Transferase</keyword>
<gene>
    <name evidence="3" type="ORF">M5K25_021914</name>
</gene>
<dbReference type="InterPro" id="IPR051504">
    <property type="entry name" value="Plant_metabolite_acyltrans"/>
</dbReference>
<comment type="caution">
    <text evidence="3">The sequence shown here is derived from an EMBL/GenBank/DDBJ whole genome shotgun (WGS) entry which is preliminary data.</text>
</comment>
<evidence type="ECO:0000256" key="1">
    <source>
        <dbReference type="ARBA" id="ARBA00022679"/>
    </source>
</evidence>
<sequence>MNPLEENSHGCCECTPRNKSFSFSFTSISTSSTPLLPRLYLAPKLTTGSIRRSTDSNDQFEIAYEEGDSVTITIAEFAGDDFCNIYGHQPRNIKKLRLMVPKPTKTLPGSEFPPISIQITLFPNQGLCIGFAINHAVCDGSGSMQFIRSWADACRSIEPTLDSISPPFLDRSIIIDTCDMRKKIFKMARHEMYEENLKKQDALPVFDPSLVSATFSLSKYQIERLKERVQAKGAKEGKPSFHISSFAVTCAYVWSCLVKARGCDNDINQCFGCVVDWRMRMRPPIPSNYFGNCLGNFLTELKAGEVAGKDGIEVAVMEIGKSIDRLQGRDVVVVLESATNRYLDMVGSRLLTVAGSPNLRVYEVDFGWGRPVKVEVTSIVETGAMSLAESRKEKGGMEIGLVLSEEEMNKFGMNYATALYHCDMSPFHKLKVVEQCRIAPAASSSPTLCSSIPLTYFDLLFLNFPPVQRLFFYDLTVTKSHFFDSELPNLKHSLSLALRRFYPLAGSLIFPAEEKTPEILCSDSDSISLTVAVSSDDFQELSANHARAAERFRPLLQPLPAAALLSVQVTLFSKAGVVIGTTVHHAAADGSSYTHFMKTWALIAKVGADPPPLSLLPPPLFHRALISDAKDLTTTFLKDIENLKSDDNLDKWDLSTRPNLVRATFVLGPDELHRLSQRTATKCSPFALACGLVWASLASARAGTSAKKERFGFVTGCRARLRPAVPNAYFGNCLGICCVEIKREELVGRRGAAAGAEAIWEVIMGLEKGVFEGAERWVRVVREYASSRALTVAGSPKLGIYGVDFGWGRPRKVELVSVERTGAMSLAESREVEGGLEVGIALPANEMEDFVACFVAGVADGE</sequence>
<dbReference type="Proteomes" id="UP001552299">
    <property type="component" value="Unassembled WGS sequence"/>
</dbReference>
<reference evidence="3 4" key="1">
    <citation type="journal article" date="2024" name="Plant Biotechnol. J.">
        <title>Dendrobium thyrsiflorum genome and its molecular insights into genes involved in important horticultural traits.</title>
        <authorList>
            <person name="Chen B."/>
            <person name="Wang J.Y."/>
            <person name="Zheng P.J."/>
            <person name="Li K.L."/>
            <person name="Liang Y.M."/>
            <person name="Chen X.F."/>
            <person name="Zhang C."/>
            <person name="Zhao X."/>
            <person name="He X."/>
            <person name="Zhang G.Q."/>
            <person name="Liu Z.J."/>
            <person name="Xu Q."/>
        </authorList>
    </citation>
    <scope>NUCLEOTIDE SEQUENCE [LARGE SCALE GENOMIC DNA]</scope>
    <source>
        <strain evidence="3">GZMU011</strain>
    </source>
</reference>
<dbReference type="AlphaFoldDB" id="A0ABD0U5A7"/>
<keyword evidence="4" id="KW-1185">Reference proteome</keyword>
<accession>A0ABD0U5A7</accession>
<dbReference type="PANTHER" id="PTHR31625">
    <property type="match status" value="1"/>
</dbReference>
<proteinExistence type="predicted"/>